<dbReference type="NCBIfam" id="TIGR00768">
    <property type="entry name" value="rimK_fam"/>
    <property type="match status" value="1"/>
</dbReference>
<proteinExistence type="predicted"/>
<gene>
    <name evidence="6" type="ORF">AV656_01545</name>
</gene>
<dbReference type="Gene3D" id="3.30.1490.20">
    <property type="entry name" value="ATP-grasp fold, A domain"/>
    <property type="match status" value="1"/>
</dbReference>
<comment type="caution">
    <text evidence="6">The sequence shown here is derived from an EMBL/GenBank/DDBJ whole genome shotgun (WGS) entry which is preliminary data.</text>
</comment>
<evidence type="ECO:0000313" key="6">
    <source>
        <dbReference type="EMBL" id="KZE39989.1"/>
    </source>
</evidence>
<dbReference type="Pfam" id="PF08443">
    <property type="entry name" value="RimK"/>
    <property type="match status" value="1"/>
</dbReference>
<dbReference type="GO" id="GO:0005737">
    <property type="term" value="C:cytoplasm"/>
    <property type="evidence" value="ECO:0007669"/>
    <property type="project" value="TreeGrafter"/>
</dbReference>
<dbReference type="InterPro" id="IPR011761">
    <property type="entry name" value="ATP-grasp"/>
</dbReference>
<organism evidence="6 7">
    <name type="scientific">Bhargavaea cecembensis</name>
    <dbReference type="NCBI Taxonomy" id="394098"/>
    <lineage>
        <taxon>Bacteria</taxon>
        <taxon>Bacillati</taxon>
        <taxon>Bacillota</taxon>
        <taxon>Bacilli</taxon>
        <taxon>Bacillales</taxon>
        <taxon>Caryophanaceae</taxon>
        <taxon>Bhargavaea</taxon>
    </lineage>
</organism>
<evidence type="ECO:0000256" key="2">
    <source>
        <dbReference type="ARBA" id="ARBA00022741"/>
    </source>
</evidence>
<dbReference type="PANTHER" id="PTHR21621">
    <property type="entry name" value="RIBOSOMAL PROTEIN S6 MODIFICATION PROTEIN"/>
    <property type="match status" value="1"/>
</dbReference>
<dbReference type="PANTHER" id="PTHR21621:SF0">
    <property type="entry name" value="BETA-CITRYLGLUTAMATE SYNTHASE B-RELATED"/>
    <property type="match status" value="1"/>
</dbReference>
<evidence type="ECO:0000259" key="5">
    <source>
        <dbReference type="PROSITE" id="PS50975"/>
    </source>
</evidence>
<name>A0A165HHL2_9BACL</name>
<evidence type="ECO:0000256" key="4">
    <source>
        <dbReference type="PROSITE-ProRule" id="PRU00409"/>
    </source>
</evidence>
<evidence type="ECO:0000256" key="1">
    <source>
        <dbReference type="ARBA" id="ARBA00022723"/>
    </source>
</evidence>
<dbReference type="InterPro" id="IPR004666">
    <property type="entry name" value="Rp_bS6_RimK/Lys_biosynth_LsyX"/>
</dbReference>
<dbReference type="InterPro" id="IPR013651">
    <property type="entry name" value="ATP-grasp_RimK-type"/>
</dbReference>
<keyword evidence="3 4" id="KW-0067">ATP-binding</keyword>
<dbReference type="GO" id="GO:0005524">
    <property type="term" value="F:ATP binding"/>
    <property type="evidence" value="ECO:0007669"/>
    <property type="project" value="UniProtKB-UniRule"/>
</dbReference>
<dbReference type="OrthoDB" id="9786585at2"/>
<dbReference type="PROSITE" id="PS50975">
    <property type="entry name" value="ATP_GRASP"/>
    <property type="match status" value="1"/>
</dbReference>
<dbReference type="Proteomes" id="UP000076490">
    <property type="component" value="Unassembled WGS sequence"/>
</dbReference>
<protein>
    <submittedName>
        <fullName evidence="6">Alpha-L-glutamate ligase</fullName>
    </submittedName>
</protein>
<accession>A0A165HHL2</accession>
<dbReference type="AlphaFoldDB" id="A0A165HHL2"/>
<dbReference type="GO" id="GO:0016879">
    <property type="term" value="F:ligase activity, forming carbon-nitrogen bonds"/>
    <property type="evidence" value="ECO:0007669"/>
    <property type="project" value="TreeGrafter"/>
</dbReference>
<dbReference type="InterPro" id="IPR013815">
    <property type="entry name" value="ATP_grasp_subdomain_1"/>
</dbReference>
<evidence type="ECO:0000256" key="3">
    <source>
        <dbReference type="ARBA" id="ARBA00022840"/>
    </source>
</evidence>
<keyword evidence="1" id="KW-0479">Metal-binding</keyword>
<reference evidence="6 7" key="1">
    <citation type="submission" date="2016-01" db="EMBL/GenBank/DDBJ databases">
        <title>Whole genome sequencing of Bhargavaea cecembensis T14.</title>
        <authorList>
            <person name="Hong K.W."/>
        </authorList>
    </citation>
    <scope>NUCLEOTIDE SEQUENCE [LARGE SCALE GENOMIC DNA]</scope>
    <source>
        <strain evidence="6 7">T14</strain>
    </source>
</reference>
<dbReference type="Gene3D" id="3.40.50.20">
    <property type="match status" value="1"/>
</dbReference>
<dbReference type="EMBL" id="LQNT01000001">
    <property type="protein sequence ID" value="KZE39989.1"/>
    <property type="molecule type" value="Genomic_DNA"/>
</dbReference>
<sequence>MKSCWVIYNGSLVSDKFADQARLVAEAAERAGVLAEIRKNYEVMMDLQRGIGAPPSFVVFLDKDILLATWLKASGIPVFNDPEVIETCDNKAKQYIRLARAGIPMPRTVIAPKVYPNFSIAGTGYFERVLSDFGLPMIIKEGHGSFGAKVYLIETEEAFYEKVESLRGVDFVFQEFITSSRGRDIRVNTVGGRIVAAMYRHSETDFRANITNGGVAEPVELTDEQQRIALEAARAVGAEFAGVDLLFGPDGRPLVCEVNAAAHIRNIYHVTGINVADVMIEYILEKLQ</sequence>
<dbReference type="RefSeq" id="WP_063178143.1">
    <property type="nucleotide sequence ID" value="NZ_LQNT01000001.1"/>
</dbReference>
<keyword evidence="6" id="KW-0436">Ligase</keyword>
<evidence type="ECO:0000313" key="7">
    <source>
        <dbReference type="Proteomes" id="UP000076490"/>
    </source>
</evidence>
<feature type="domain" description="ATP-grasp" evidence="5">
    <location>
        <begin position="95"/>
        <end position="284"/>
    </location>
</feature>
<dbReference type="GO" id="GO:0046872">
    <property type="term" value="F:metal ion binding"/>
    <property type="evidence" value="ECO:0007669"/>
    <property type="project" value="UniProtKB-KW"/>
</dbReference>
<dbReference type="Gene3D" id="3.30.470.20">
    <property type="entry name" value="ATP-grasp fold, B domain"/>
    <property type="match status" value="1"/>
</dbReference>
<dbReference type="SUPFAM" id="SSF56059">
    <property type="entry name" value="Glutathione synthetase ATP-binding domain-like"/>
    <property type="match status" value="1"/>
</dbReference>
<keyword evidence="2 4" id="KW-0547">Nucleotide-binding</keyword>